<name>A0A816Z6T0_9BILA</name>
<reference evidence="3" key="1">
    <citation type="submission" date="2021-02" db="EMBL/GenBank/DDBJ databases">
        <authorList>
            <person name="Nowell W R."/>
        </authorList>
    </citation>
    <scope>NUCLEOTIDE SEQUENCE</scope>
</reference>
<dbReference type="EMBL" id="CAJNRG010005438">
    <property type="protein sequence ID" value="CAF2076580.1"/>
    <property type="molecule type" value="Genomic_DNA"/>
</dbReference>
<evidence type="ECO:0000313" key="6">
    <source>
        <dbReference type="Proteomes" id="UP000663856"/>
    </source>
</evidence>
<gene>
    <name evidence="5" type="ORF">OVN521_LOCUS6012</name>
    <name evidence="4" type="ORF">UXM345_LOCUS2738</name>
    <name evidence="3" type="ORF">WKI299_LOCUS33407</name>
    <name evidence="2" type="ORF">XDN619_LOCUS13713</name>
</gene>
<protein>
    <recommendedName>
        <fullName evidence="8">Glycosyltransferase 2-like domain-containing protein</fullName>
    </recommendedName>
</protein>
<dbReference type="PANTHER" id="PTHR36851:SF1">
    <property type="entry name" value="GLYCO_TRANS_2-LIKE DOMAIN-CONTAINING PROTEIN"/>
    <property type="match status" value="1"/>
</dbReference>
<keyword evidence="1" id="KW-0472">Membrane</keyword>
<evidence type="ECO:0000313" key="3">
    <source>
        <dbReference type="EMBL" id="CAF2179979.1"/>
    </source>
</evidence>
<sequence length="542" mass="62577">MAAEEIPRTASLAESLPSDDGALSSSIIVRHAQRLKRLKPLNFSVLRWNLLWLFIILCFITLPIWLRFVSQSCQVTYYVILSVLFWLDLVWLLALIFSIYTLIKLKYGMATDHKITYPADTPLIHLIILTIYKDDMGVVCRTIDSLAEQTEAKRILLVMAWESRTPERDKRTELIQKRYTDKFHSIIFPVHPYGLENEIASKAANANWGLREAIRYLMADEDKKKNINHVMVTTCDADTLFHAKYFEALTADYLRCIKTNDPSVHRTIWQAPLFYNWNLDQNSFPVRITGLVRSLMTMGLLIPYNVNPMSCFSFSLTLAVRGGYWHPQIFMDDVGYLLTMMIGTQRRIRIRLVPVPVRSGPTSGDTWLNDVKEWYIQVRRWGIGTADNFHYFAVKIPRLPILASCVFAIGYFLYYGVILCSASLFNVSSVFFPLLCPKFELHWLPKPFEPFHLQILLGIIVPQLLYGILFILDAIWCRWTLNVKEDIFILRNILHWILTPFTMIALSCVQLWSYIVLAVQGKKACIHKVAGKATLAQIHSEV</sequence>
<dbReference type="Proteomes" id="UP000663842">
    <property type="component" value="Unassembled WGS sequence"/>
</dbReference>
<dbReference type="AlphaFoldDB" id="A0A816Z6T0"/>
<feature type="transmembrane region" description="Helical" evidence="1">
    <location>
        <begin position="401"/>
        <end position="425"/>
    </location>
</feature>
<comment type="caution">
    <text evidence="3">The sequence shown here is derived from an EMBL/GenBank/DDBJ whole genome shotgun (WGS) entry which is preliminary data.</text>
</comment>
<dbReference type="Proteomes" id="UP000663866">
    <property type="component" value="Unassembled WGS sequence"/>
</dbReference>
<dbReference type="Proteomes" id="UP000663856">
    <property type="component" value="Unassembled WGS sequence"/>
</dbReference>
<keyword evidence="1" id="KW-1133">Transmembrane helix</keyword>
<evidence type="ECO:0000313" key="2">
    <source>
        <dbReference type="EMBL" id="CAF2076580.1"/>
    </source>
</evidence>
<keyword evidence="1" id="KW-0812">Transmembrane</keyword>
<evidence type="ECO:0000313" key="4">
    <source>
        <dbReference type="EMBL" id="CAF3764141.1"/>
    </source>
</evidence>
<dbReference type="SUPFAM" id="SSF53448">
    <property type="entry name" value="Nucleotide-diphospho-sugar transferases"/>
    <property type="match status" value="1"/>
</dbReference>
<dbReference type="EMBL" id="CAJNRF010015774">
    <property type="protein sequence ID" value="CAF2179979.1"/>
    <property type="molecule type" value="Genomic_DNA"/>
</dbReference>
<accession>A0A816Z6T0</accession>
<evidence type="ECO:0000313" key="7">
    <source>
        <dbReference type="Proteomes" id="UP000663866"/>
    </source>
</evidence>
<keyword evidence="7" id="KW-1185">Reference proteome</keyword>
<evidence type="ECO:0000256" key="1">
    <source>
        <dbReference type="SAM" id="Phobius"/>
    </source>
</evidence>
<organism evidence="3 6">
    <name type="scientific">Rotaria magnacalcarata</name>
    <dbReference type="NCBI Taxonomy" id="392030"/>
    <lineage>
        <taxon>Eukaryota</taxon>
        <taxon>Metazoa</taxon>
        <taxon>Spiralia</taxon>
        <taxon>Gnathifera</taxon>
        <taxon>Rotifera</taxon>
        <taxon>Eurotatoria</taxon>
        <taxon>Bdelloidea</taxon>
        <taxon>Philodinida</taxon>
        <taxon>Philodinidae</taxon>
        <taxon>Rotaria</taxon>
    </lineage>
</organism>
<proteinExistence type="predicted"/>
<feature type="transmembrane region" description="Helical" evidence="1">
    <location>
        <begin position="78"/>
        <end position="103"/>
    </location>
</feature>
<feature type="transmembrane region" description="Helical" evidence="1">
    <location>
        <begin position="493"/>
        <end position="515"/>
    </location>
</feature>
<dbReference type="InterPro" id="IPR029044">
    <property type="entry name" value="Nucleotide-diphossugar_trans"/>
</dbReference>
<dbReference type="EMBL" id="CAJOBF010000170">
    <property type="protein sequence ID" value="CAF3764141.1"/>
    <property type="molecule type" value="Genomic_DNA"/>
</dbReference>
<dbReference type="PANTHER" id="PTHR36851">
    <property type="entry name" value="UNNAMED PRODUCT"/>
    <property type="match status" value="1"/>
</dbReference>
<evidence type="ECO:0000313" key="5">
    <source>
        <dbReference type="EMBL" id="CAF3837000.1"/>
    </source>
</evidence>
<feature type="transmembrane region" description="Helical" evidence="1">
    <location>
        <begin position="45"/>
        <end position="66"/>
    </location>
</feature>
<dbReference type="EMBL" id="CAJOBG010000617">
    <property type="protein sequence ID" value="CAF3837000.1"/>
    <property type="molecule type" value="Genomic_DNA"/>
</dbReference>
<evidence type="ECO:0008006" key="8">
    <source>
        <dbReference type="Google" id="ProtNLM"/>
    </source>
</evidence>
<dbReference type="Proteomes" id="UP000663887">
    <property type="component" value="Unassembled WGS sequence"/>
</dbReference>
<feature type="transmembrane region" description="Helical" evidence="1">
    <location>
        <begin position="451"/>
        <end position="472"/>
    </location>
</feature>